<reference evidence="1 2" key="1">
    <citation type="journal article" date="2014" name="Curr. Microbiol.">
        <title>Spirosoma radiotolerans sp. nov., a gamma-radiation-resistant bacterium isolated from gamma ray-irradiated soil.</title>
        <authorList>
            <person name="Lee J.J."/>
            <person name="Srinivasan S."/>
            <person name="Lim S."/>
            <person name="Joe M."/>
            <person name="Im S."/>
            <person name="Bae S.I."/>
            <person name="Park K.R."/>
            <person name="Han J.H."/>
            <person name="Park S.H."/>
            <person name="Joo B.M."/>
            <person name="Park S.J."/>
            <person name="Kim M.K."/>
        </authorList>
    </citation>
    <scope>NUCLEOTIDE SEQUENCE [LARGE SCALE GENOMIC DNA]</scope>
    <source>
        <strain evidence="1 2">DG5A</strain>
    </source>
</reference>
<dbReference type="CDD" id="cd06587">
    <property type="entry name" value="VOC"/>
    <property type="match status" value="1"/>
</dbReference>
<evidence type="ECO:0000313" key="2">
    <source>
        <dbReference type="Proteomes" id="UP000033054"/>
    </source>
</evidence>
<sequence>MMYIRTIKIINDVIMQAQQVNGLTGVIMSSPEPERLATFYRDILGIPLALNRHGNTPEHWECDYKGIHYAVLKQKVLTQANVNTVLSFAVDDIERFVRTHNISLIHPIMDLGDGASIASFKDPDGNILRFWMTKN</sequence>
<dbReference type="AlphaFoldDB" id="A0A0E3V6T3"/>
<protein>
    <recommendedName>
        <fullName evidence="3">VOC domain-containing protein</fullName>
    </recommendedName>
</protein>
<dbReference type="SUPFAM" id="SSF54593">
    <property type="entry name" value="Glyoxalase/Bleomycin resistance protein/Dihydroxybiphenyl dioxygenase"/>
    <property type="match status" value="1"/>
</dbReference>
<dbReference type="HOGENOM" id="CLU_1884482_0_0_10"/>
<dbReference type="PATRIC" id="fig|1379870.5.peg.2328"/>
<evidence type="ECO:0008006" key="3">
    <source>
        <dbReference type="Google" id="ProtNLM"/>
    </source>
</evidence>
<dbReference type="Proteomes" id="UP000033054">
    <property type="component" value="Chromosome"/>
</dbReference>
<evidence type="ECO:0000313" key="1">
    <source>
        <dbReference type="EMBL" id="AKD55297.1"/>
    </source>
</evidence>
<name>A0A0E3V6T3_9BACT</name>
<dbReference type="KEGG" id="srd:SD10_10680"/>
<keyword evidence="2" id="KW-1185">Reference proteome</keyword>
<dbReference type="EMBL" id="CP010429">
    <property type="protein sequence ID" value="AKD55297.1"/>
    <property type="molecule type" value="Genomic_DNA"/>
</dbReference>
<accession>A0A0E3V6T3</accession>
<dbReference type="InterPro" id="IPR029068">
    <property type="entry name" value="Glyas_Bleomycin-R_OHBP_Dase"/>
</dbReference>
<dbReference type="Gene3D" id="3.10.180.10">
    <property type="entry name" value="2,3-Dihydroxybiphenyl 1,2-Dioxygenase, domain 1"/>
    <property type="match status" value="1"/>
</dbReference>
<proteinExistence type="predicted"/>
<gene>
    <name evidence="1" type="ORF">SD10_10680</name>
</gene>
<organism evidence="1 2">
    <name type="scientific">Spirosoma radiotolerans</name>
    <dbReference type="NCBI Taxonomy" id="1379870"/>
    <lineage>
        <taxon>Bacteria</taxon>
        <taxon>Pseudomonadati</taxon>
        <taxon>Bacteroidota</taxon>
        <taxon>Cytophagia</taxon>
        <taxon>Cytophagales</taxon>
        <taxon>Cytophagaceae</taxon>
        <taxon>Spirosoma</taxon>
    </lineage>
</organism>